<evidence type="ECO:0000313" key="2">
    <source>
        <dbReference type="Proteomes" id="UP000016064"/>
    </source>
</evidence>
<proteinExistence type="predicted"/>
<protein>
    <submittedName>
        <fullName evidence="1">Conserved membrane domain protein</fullName>
    </submittedName>
</protein>
<keyword evidence="2" id="KW-1185">Reference proteome</keyword>
<evidence type="ECO:0000313" key="1">
    <source>
        <dbReference type="EMBL" id="EQM62931.1"/>
    </source>
</evidence>
<dbReference type="EMBL" id="APJW01000001">
    <property type="protein sequence ID" value="EQM62931.1"/>
    <property type="molecule type" value="Genomic_DNA"/>
</dbReference>
<reference evidence="1 2" key="1">
    <citation type="submission" date="2013-07" db="EMBL/GenBank/DDBJ databases">
        <title>Isolation of a new Chlamydia species from the feral Sacred Ibis (Threskiornis aethiopicus): Chlamydia ibidis.</title>
        <authorList>
            <person name="Vorimore F."/>
            <person name="Hsia R.-C."/>
            <person name="Huot-Creasy H."/>
            <person name="Bastian S."/>
            <person name="Deruyter L."/>
            <person name="Passet A."/>
            <person name="Sachse K."/>
            <person name="Bavoil P."/>
            <person name="Myers G."/>
            <person name="Laroucau K."/>
        </authorList>
    </citation>
    <scope>NUCLEOTIDE SEQUENCE [LARGE SCALE GENOMIC DNA]</scope>
    <source>
        <strain evidence="1 2">10-1398/6</strain>
    </source>
</reference>
<comment type="caution">
    <text evidence="1">The sequence shown here is derived from an EMBL/GenBank/DDBJ whole genome shotgun (WGS) entry which is preliminary data.</text>
</comment>
<sequence length="52" mass="6337">MLGIPPLWVLLRLTDKEIRMFASQPIPVLEKYARERKLDSVRWRQIYLSYFV</sequence>
<accession>A0ABN0N032</accession>
<name>A0ABN0N032_9CHLA</name>
<dbReference type="Proteomes" id="UP000016064">
    <property type="component" value="Unassembled WGS sequence"/>
</dbReference>
<gene>
    <name evidence="1" type="ORF">H359_0032</name>
</gene>
<organism evidence="1 2">
    <name type="scientific">Chlamydia ibidis 10-1398/6</name>
    <dbReference type="NCBI Taxonomy" id="1046581"/>
    <lineage>
        <taxon>Bacteria</taxon>
        <taxon>Pseudomonadati</taxon>
        <taxon>Chlamydiota</taxon>
        <taxon>Chlamydiia</taxon>
        <taxon>Chlamydiales</taxon>
        <taxon>Chlamydiaceae</taxon>
        <taxon>Chlamydia/Chlamydophila group</taxon>
        <taxon>Chlamydia</taxon>
    </lineage>
</organism>